<dbReference type="PANTHER" id="PTHR27007">
    <property type="match status" value="1"/>
</dbReference>
<dbReference type="AlphaFoldDB" id="A0A835DDE2"/>
<comment type="subcellular location">
    <subcellularLocation>
        <location evidence="1">Cell membrane</location>
        <topology evidence="1">Single-pass type I membrane protein</topology>
    </subcellularLocation>
</comment>
<evidence type="ECO:0000256" key="14">
    <source>
        <dbReference type="ARBA" id="ARBA00023170"/>
    </source>
</evidence>
<feature type="binding site" evidence="16">
    <location>
        <position position="407"/>
    </location>
    <ligand>
        <name>ATP</name>
        <dbReference type="ChEBI" id="CHEBI:30616"/>
    </ligand>
</feature>
<comment type="caution">
    <text evidence="20">The sequence shown here is derived from an EMBL/GenBank/DDBJ whole genome shotgun (WGS) entry which is preliminary data.</text>
</comment>
<dbReference type="OMA" id="IAVWIMI"/>
<keyword evidence="12 18" id="KW-1133">Transmembrane helix</keyword>
<keyword evidence="6 18" id="KW-0812">Transmembrane</keyword>
<comment type="similarity">
    <text evidence="3">In the C-terminal section; belongs to the protein kinase superfamily. Ser/Thr protein kinase family.</text>
</comment>
<keyword evidence="11 16" id="KW-0067">ATP-binding</keyword>
<evidence type="ECO:0000256" key="4">
    <source>
        <dbReference type="ARBA" id="ARBA00022475"/>
    </source>
</evidence>
<comment type="similarity">
    <text evidence="2">In the N-terminal section; belongs to the leguminous lectin family.</text>
</comment>
<sequence length="683" mass="75683">MAVPCSTSPASCFSAPASFSCTPCCGKSLPLRSPSPAATPPTTPPPSPIAPPRLLPSTPALSLSGHPLRQHLHGATNILYEGDAKPTVGAIELNLVNYLSRVGRATFSERVRLWDSSTGELSDFTTHFSFTIDTRNVSIYGSGLAFFLAPVGFPIPPNSPGGFLGLFNTTTSDATSENQIVMVEFDTYVNEEWDPPVQHVGINNNSISSAVYASWDAGLHSDEVANAWVTYNATTKNLSVFLTYEKDPVFLGNSTLFYNIDLMKVLPEWVTVGFSAATSQYVERHIINSWEFNSSLDSKETQRKNPRKSIWIVVAATVFLVLMISICVGVWLVVQKKRRIKEAADNRNGKSVNGYIERDALPKRFSYKELALATNNFAIDRKLGEGGSGRVYKGFLNDLGRLVAVKKITISQNAEQLFITELKIISGLIYQNLVPFIGWCHDQGEFLLVYEYMYNGSLDTHLFFNRTPLPWKVRYKIALGLASALLYLHEESGKCVLHRDIKSANVMLDTDFNARLGDFGVSKLVDPQLGPHTTGVVGTFGYLAPEYYHQRRASTESDIFSFGVVALEIACGRKKDRDEESHKGLVEWVWDLYGAGKVLDAADERLNDDVNTREMECLMIVGLWCAHPVDNKRPSARRAIQFLKFEEELPDLPHEMPIPEYLAPPPPVNSIQPSITNSLSVGR</sequence>
<dbReference type="GO" id="GO:0004672">
    <property type="term" value="F:protein kinase activity"/>
    <property type="evidence" value="ECO:0007669"/>
    <property type="project" value="InterPro"/>
</dbReference>
<evidence type="ECO:0000256" key="15">
    <source>
        <dbReference type="ARBA" id="ARBA00023180"/>
    </source>
</evidence>
<dbReference type="OrthoDB" id="4062651at2759"/>
<proteinExistence type="inferred from homology"/>
<dbReference type="InterPro" id="IPR000985">
    <property type="entry name" value="Lectin_LegA_CS"/>
</dbReference>
<dbReference type="Gene3D" id="3.30.200.20">
    <property type="entry name" value="Phosphorylase Kinase, domain 1"/>
    <property type="match status" value="1"/>
</dbReference>
<dbReference type="GO" id="GO:0030246">
    <property type="term" value="F:carbohydrate binding"/>
    <property type="evidence" value="ECO:0007669"/>
    <property type="project" value="UniProtKB-KW"/>
</dbReference>
<evidence type="ECO:0000256" key="17">
    <source>
        <dbReference type="SAM" id="MobiDB-lite"/>
    </source>
</evidence>
<dbReference type="Pfam" id="PF00139">
    <property type="entry name" value="Lectin_legB"/>
    <property type="match status" value="1"/>
</dbReference>
<dbReference type="Gene3D" id="1.10.510.10">
    <property type="entry name" value="Transferase(Phosphotransferase) domain 1"/>
    <property type="match status" value="1"/>
</dbReference>
<organism evidence="20 21">
    <name type="scientific">Tetracentron sinense</name>
    <name type="common">Spur-leaf</name>
    <dbReference type="NCBI Taxonomy" id="13715"/>
    <lineage>
        <taxon>Eukaryota</taxon>
        <taxon>Viridiplantae</taxon>
        <taxon>Streptophyta</taxon>
        <taxon>Embryophyta</taxon>
        <taxon>Tracheophyta</taxon>
        <taxon>Spermatophyta</taxon>
        <taxon>Magnoliopsida</taxon>
        <taxon>Trochodendrales</taxon>
        <taxon>Trochodendraceae</taxon>
        <taxon>Tetracentron</taxon>
    </lineage>
</organism>
<evidence type="ECO:0000256" key="13">
    <source>
        <dbReference type="ARBA" id="ARBA00023136"/>
    </source>
</evidence>
<evidence type="ECO:0000256" key="18">
    <source>
        <dbReference type="SAM" id="Phobius"/>
    </source>
</evidence>
<evidence type="ECO:0000256" key="7">
    <source>
        <dbReference type="ARBA" id="ARBA00022729"/>
    </source>
</evidence>
<keyword evidence="13 18" id="KW-0472">Membrane</keyword>
<reference evidence="20 21" key="1">
    <citation type="submission" date="2020-04" db="EMBL/GenBank/DDBJ databases">
        <title>Plant Genome Project.</title>
        <authorList>
            <person name="Zhang R.-G."/>
        </authorList>
    </citation>
    <scope>NUCLEOTIDE SEQUENCE [LARGE SCALE GENOMIC DNA]</scope>
    <source>
        <strain evidence="20">YNK0</strain>
        <tissue evidence="20">Leaf</tissue>
    </source>
</reference>
<dbReference type="GO" id="GO:0002229">
    <property type="term" value="P:defense response to oomycetes"/>
    <property type="evidence" value="ECO:0007669"/>
    <property type="project" value="UniProtKB-ARBA"/>
</dbReference>
<dbReference type="Gene3D" id="2.60.120.200">
    <property type="match status" value="1"/>
</dbReference>
<dbReference type="PROSITE" id="PS00108">
    <property type="entry name" value="PROTEIN_KINASE_ST"/>
    <property type="match status" value="1"/>
</dbReference>
<evidence type="ECO:0000256" key="1">
    <source>
        <dbReference type="ARBA" id="ARBA00004251"/>
    </source>
</evidence>
<dbReference type="InterPro" id="IPR017441">
    <property type="entry name" value="Protein_kinase_ATP_BS"/>
</dbReference>
<evidence type="ECO:0000313" key="20">
    <source>
        <dbReference type="EMBL" id="KAF8396169.1"/>
    </source>
</evidence>
<dbReference type="CDD" id="cd06899">
    <property type="entry name" value="lectin_legume_LecRK_Arcelin_ConA"/>
    <property type="match status" value="1"/>
</dbReference>
<evidence type="ECO:0000256" key="16">
    <source>
        <dbReference type="PROSITE-ProRule" id="PRU10141"/>
    </source>
</evidence>
<dbReference type="Pfam" id="PF00069">
    <property type="entry name" value="Pkinase"/>
    <property type="match status" value="1"/>
</dbReference>
<dbReference type="GO" id="GO:0005886">
    <property type="term" value="C:plasma membrane"/>
    <property type="evidence" value="ECO:0007669"/>
    <property type="project" value="UniProtKB-SubCell"/>
</dbReference>
<evidence type="ECO:0000256" key="6">
    <source>
        <dbReference type="ARBA" id="ARBA00022692"/>
    </source>
</evidence>
<dbReference type="SUPFAM" id="SSF56112">
    <property type="entry name" value="Protein kinase-like (PK-like)"/>
    <property type="match status" value="1"/>
</dbReference>
<feature type="domain" description="Protein kinase" evidence="19">
    <location>
        <begin position="377"/>
        <end position="630"/>
    </location>
</feature>
<keyword evidence="8" id="KW-0430">Lectin</keyword>
<evidence type="ECO:0000256" key="12">
    <source>
        <dbReference type="ARBA" id="ARBA00022989"/>
    </source>
</evidence>
<accession>A0A835DDE2</accession>
<keyword evidence="7" id="KW-0732">Signal</keyword>
<feature type="transmembrane region" description="Helical" evidence="18">
    <location>
        <begin position="310"/>
        <end position="334"/>
    </location>
</feature>
<evidence type="ECO:0000256" key="9">
    <source>
        <dbReference type="ARBA" id="ARBA00022741"/>
    </source>
</evidence>
<evidence type="ECO:0000256" key="5">
    <source>
        <dbReference type="ARBA" id="ARBA00022679"/>
    </source>
</evidence>
<evidence type="ECO:0000313" key="21">
    <source>
        <dbReference type="Proteomes" id="UP000655225"/>
    </source>
</evidence>
<feature type="region of interest" description="Disordered" evidence="17">
    <location>
        <begin position="661"/>
        <end position="683"/>
    </location>
</feature>
<evidence type="ECO:0000256" key="8">
    <source>
        <dbReference type="ARBA" id="ARBA00022734"/>
    </source>
</evidence>
<keyword evidence="4" id="KW-1003">Cell membrane</keyword>
<evidence type="ECO:0000256" key="2">
    <source>
        <dbReference type="ARBA" id="ARBA00008536"/>
    </source>
</evidence>
<dbReference type="FunFam" id="2.60.120.200:FF:000103">
    <property type="entry name" value="L-type lectin-domain containing receptor kinase IX.1"/>
    <property type="match status" value="1"/>
</dbReference>
<name>A0A835DDE2_TETSI</name>
<evidence type="ECO:0000256" key="3">
    <source>
        <dbReference type="ARBA" id="ARBA00010217"/>
    </source>
</evidence>
<evidence type="ECO:0000256" key="11">
    <source>
        <dbReference type="ARBA" id="ARBA00022840"/>
    </source>
</evidence>
<keyword evidence="15" id="KW-0325">Glycoprotein</keyword>
<dbReference type="SUPFAM" id="SSF49899">
    <property type="entry name" value="Concanavalin A-like lectins/glucanases"/>
    <property type="match status" value="1"/>
</dbReference>
<evidence type="ECO:0000259" key="19">
    <source>
        <dbReference type="PROSITE" id="PS50011"/>
    </source>
</evidence>
<feature type="compositionally biased region" description="Polar residues" evidence="17">
    <location>
        <begin position="669"/>
        <end position="683"/>
    </location>
</feature>
<protein>
    <recommendedName>
        <fullName evidence="19">Protein kinase domain-containing protein</fullName>
    </recommendedName>
</protein>
<keyword evidence="14" id="KW-0675">Receptor</keyword>
<keyword evidence="10" id="KW-0418">Kinase</keyword>
<gene>
    <name evidence="20" type="ORF">HHK36_017782</name>
</gene>
<dbReference type="InterPro" id="IPR001220">
    <property type="entry name" value="Legume_lectin_dom"/>
</dbReference>
<dbReference type="Proteomes" id="UP000655225">
    <property type="component" value="Unassembled WGS sequence"/>
</dbReference>
<dbReference type="PROSITE" id="PS00308">
    <property type="entry name" value="LECTIN_LEGUME_ALPHA"/>
    <property type="match status" value="1"/>
</dbReference>
<dbReference type="GO" id="GO:0005524">
    <property type="term" value="F:ATP binding"/>
    <property type="evidence" value="ECO:0007669"/>
    <property type="project" value="UniProtKB-UniRule"/>
</dbReference>
<dbReference type="SMART" id="SM00220">
    <property type="entry name" value="S_TKc"/>
    <property type="match status" value="1"/>
</dbReference>
<keyword evidence="5" id="KW-0808">Transferase</keyword>
<dbReference type="PROSITE" id="PS50011">
    <property type="entry name" value="PROTEIN_KINASE_DOM"/>
    <property type="match status" value="1"/>
</dbReference>
<dbReference type="FunFam" id="1.10.510.10:FF:000240">
    <property type="entry name" value="Lectin-domain containing receptor kinase A4.3"/>
    <property type="match status" value="1"/>
</dbReference>
<dbReference type="InterPro" id="IPR013320">
    <property type="entry name" value="ConA-like_dom_sf"/>
</dbReference>
<dbReference type="InterPro" id="IPR050528">
    <property type="entry name" value="L-type_Lectin-RKs"/>
</dbReference>
<keyword evidence="9 16" id="KW-0547">Nucleotide-binding</keyword>
<dbReference type="InterPro" id="IPR000719">
    <property type="entry name" value="Prot_kinase_dom"/>
</dbReference>
<dbReference type="EMBL" id="JABCRI010000012">
    <property type="protein sequence ID" value="KAF8396169.1"/>
    <property type="molecule type" value="Genomic_DNA"/>
</dbReference>
<evidence type="ECO:0000256" key="10">
    <source>
        <dbReference type="ARBA" id="ARBA00022777"/>
    </source>
</evidence>
<dbReference type="PROSITE" id="PS00107">
    <property type="entry name" value="PROTEIN_KINASE_ATP"/>
    <property type="match status" value="1"/>
</dbReference>
<dbReference type="InterPro" id="IPR008271">
    <property type="entry name" value="Ser/Thr_kinase_AS"/>
</dbReference>
<dbReference type="InterPro" id="IPR011009">
    <property type="entry name" value="Kinase-like_dom_sf"/>
</dbReference>
<keyword evidence="21" id="KW-1185">Reference proteome</keyword>